<dbReference type="NCBIfam" id="NF009222">
    <property type="entry name" value="PRK12570.1"/>
    <property type="match status" value="1"/>
</dbReference>
<dbReference type="RefSeq" id="WP_147826709.1">
    <property type="nucleotide sequence ID" value="NZ_BAAARG010000006.1"/>
</dbReference>
<comment type="function">
    <text evidence="3">Specifically catalyzes the cleavage of the D-lactyl ether substituent of MurNAc 6-phosphate, producing GlcNAc 6-phosphate and D-lactate.</text>
</comment>
<dbReference type="Gene3D" id="3.40.50.10490">
    <property type="entry name" value="Glucose-6-phosphate isomerase like protein, domain 1"/>
    <property type="match status" value="1"/>
</dbReference>
<evidence type="ECO:0000256" key="1">
    <source>
        <dbReference type="ARBA" id="ARBA00023239"/>
    </source>
</evidence>
<dbReference type="PANTHER" id="PTHR10088:SF4">
    <property type="entry name" value="GLUCOKINASE REGULATORY PROTEIN"/>
    <property type="match status" value="1"/>
</dbReference>
<comment type="subunit">
    <text evidence="3">Homodimer.</text>
</comment>
<dbReference type="GO" id="GO:0016835">
    <property type="term" value="F:carbon-oxygen lyase activity"/>
    <property type="evidence" value="ECO:0007669"/>
    <property type="project" value="UniProtKB-UniRule"/>
</dbReference>
<evidence type="ECO:0000313" key="5">
    <source>
        <dbReference type="EMBL" id="TXK02495.1"/>
    </source>
</evidence>
<dbReference type="AlphaFoldDB" id="A0A5C8HLM2"/>
<dbReference type="InterPro" id="IPR046348">
    <property type="entry name" value="SIS_dom_sf"/>
</dbReference>
<dbReference type="InterPro" id="IPR005486">
    <property type="entry name" value="Glucokinase_regulatory_CS"/>
</dbReference>
<dbReference type="GO" id="GO:0097173">
    <property type="term" value="P:N-acetylmuramic acid catabolic process"/>
    <property type="evidence" value="ECO:0007669"/>
    <property type="project" value="UniProtKB-UniPathway"/>
</dbReference>
<dbReference type="EC" id="4.2.1.126" evidence="3"/>
<dbReference type="NCBIfam" id="NF003915">
    <property type="entry name" value="PRK05441.1"/>
    <property type="match status" value="1"/>
</dbReference>
<dbReference type="GO" id="GO:0009254">
    <property type="term" value="P:peptidoglycan turnover"/>
    <property type="evidence" value="ECO:0007669"/>
    <property type="project" value="TreeGrafter"/>
</dbReference>
<comment type="catalytic activity">
    <reaction evidence="3">
        <text>N-acetyl-D-muramate 6-phosphate + H2O = N-acetyl-D-glucosamine 6-phosphate + (R)-lactate</text>
        <dbReference type="Rhea" id="RHEA:26410"/>
        <dbReference type="ChEBI" id="CHEBI:15377"/>
        <dbReference type="ChEBI" id="CHEBI:16004"/>
        <dbReference type="ChEBI" id="CHEBI:57513"/>
        <dbReference type="ChEBI" id="CHEBI:58722"/>
        <dbReference type="EC" id="4.2.1.126"/>
    </reaction>
</comment>
<gene>
    <name evidence="3" type="primary">murQ</name>
    <name evidence="5" type="ORF">FVP60_12895</name>
</gene>
<dbReference type="GO" id="GO:0097367">
    <property type="term" value="F:carbohydrate derivative binding"/>
    <property type="evidence" value="ECO:0007669"/>
    <property type="project" value="InterPro"/>
</dbReference>
<dbReference type="InterPro" id="IPR001347">
    <property type="entry name" value="SIS_dom"/>
</dbReference>
<keyword evidence="1 3" id="KW-0456">Lyase</keyword>
<dbReference type="Proteomes" id="UP000321196">
    <property type="component" value="Unassembled WGS sequence"/>
</dbReference>
<comment type="miscellaneous">
    <text evidence="3">A lyase-type mechanism (elimination/hydration) is suggested for the cleavage of the lactyl ether bond of MurNAc 6-phosphate, with the formation of an alpha,beta-unsaturated aldehyde intermediate with (E)-stereochemistry, followed by the syn addition of water to give product.</text>
</comment>
<dbReference type="UniPathway" id="UPA00342"/>
<keyword evidence="2 3" id="KW-0119">Carbohydrate metabolism</keyword>
<dbReference type="InterPro" id="IPR005488">
    <property type="entry name" value="Etherase_MurQ"/>
</dbReference>
<dbReference type="PANTHER" id="PTHR10088">
    <property type="entry name" value="GLUCOKINASE REGULATORY PROTEIN"/>
    <property type="match status" value="1"/>
</dbReference>
<proteinExistence type="inferred from homology"/>
<comment type="caution">
    <text evidence="5">The sequence shown here is derived from an EMBL/GenBank/DDBJ whole genome shotgun (WGS) entry which is preliminary data.</text>
</comment>
<dbReference type="CDD" id="cd05007">
    <property type="entry name" value="SIS_Etherase"/>
    <property type="match status" value="1"/>
</dbReference>
<dbReference type="HAMAP" id="MF_00068">
    <property type="entry name" value="MurQ"/>
    <property type="match status" value="1"/>
</dbReference>
<name>A0A5C8HLM2_9MICO</name>
<dbReference type="PROSITE" id="PS51464">
    <property type="entry name" value="SIS"/>
    <property type="match status" value="1"/>
</dbReference>
<evidence type="ECO:0000259" key="4">
    <source>
        <dbReference type="PROSITE" id="PS51464"/>
    </source>
</evidence>
<dbReference type="SUPFAM" id="SSF53697">
    <property type="entry name" value="SIS domain"/>
    <property type="match status" value="1"/>
</dbReference>
<dbReference type="GO" id="GO:0046348">
    <property type="term" value="P:amino sugar catabolic process"/>
    <property type="evidence" value="ECO:0007669"/>
    <property type="project" value="InterPro"/>
</dbReference>
<dbReference type="GO" id="GO:0016803">
    <property type="term" value="F:ether hydrolase activity"/>
    <property type="evidence" value="ECO:0007669"/>
    <property type="project" value="TreeGrafter"/>
</dbReference>
<sequence length="319" mass="33255">MGSTDQAQSGAFDPTLEGDALLPATERRLEASLGIDELTTAEFLTLLNEQDRTAIDAVAAVIPQVAELVEFAAARFVQGGRIHYFGAGTSGRLAVLDAAELLPTFNLEPDLVVAHIAGGERALIRAVEDAEDSPQEGRHAAASLGPLDVAIGLTASGNTPYVGGALSAAREAGSVTALISCNEFASLAPLADVNVVLHTGAEVITGSTRLKAGTAEKLVLNGFSTALMVAVGRTWSNLMVSVVATNEKLRRRTIRILMQATSLDEQAAREVLAHCDGELKTAIVATIARVDPEHARSALADAQQSVRGALHLLDAPPRS</sequence>
<comment type="similarity">
    <text evidence="3">Belongs to the GCKR-like family. MurNAc-6-P etherase subfamily.</text>
</comment>
<evidence type="ECO:0000256" key="3">
    <source>
        <dbReference type="HAMAP-Rule" id="MF_00068"/>
    </source>
</evidence>
<reference evidence="5 6" key="1">
    <citation type="submission" date="2019-08" db="EMBL/GenBank/DDBJ databases">
        <authorList>
            <person name="Dong K."/>
        </authorList>
    </citation>
    <scope>NUCLEOTIDE SEQUENCE [LARGE SCALE GENOMIC DNA]</scope>
    <source>
        <strain evidence="5 6">M4-8</strain>
    </source>
</reference>
<dbReference type="Gene3D" id="1.10.8.1080">
    <property type="match status" value="1"/>
</dbReference>
<dbReference type="OrthoDB" id="9813395at2"/>
<accession>A0A5C8HLM2</accession>
<dbReference type="InterPro" id="IPR040190">
    <property type="entry name" value="MURQ/GCKR"/>
</dbReference>
<feature type="active site" evidence="3">
    <location>
        <position position="131"/>
    </location>
</feature>
<organism evidence="5 6">
    <name type="scientific">Microbacterium mitrae</name>
    <dbReference type="NCBI Taxonomy" id="664640"/>
    <lineage>
        <taxon>Bacteria</taxon>
        <taxon>Bacillati</taxon>
        <taxon>Actinomycetota</taxon>
        <taxon>Actinomycetes</taxon>
        <taxon>Micrococcales</taxon>
        <taxon>Microbacteriaceae</taxon>
        <taxon>Microbacterium</taxon>
    </lineage>
</organism>
<dbReference type="EMBL" id="VRSW01000007">
    <property type="protein sequence ID" value="TXK02495.1"/>
    <property type="molecule type" value="Genomic_DNA"/>
</dbReference>
<protein>
    <recommendedName>
        <fullName evidence="3">N-acetylmuramic acid 6-phosphate etherase</fullName>
        <shortName evidence="3">MurNAc-6-P etherase</shortName>
        <ecNumber evidence="3">4.2.1.126</ecNumber>
    </recommendedName>
    <alternativeName>
        <fullName evidence="3">N-acetylmuramic acid 6-phosphate hydrolase</fullName>
    </alternativeName>
    <alternativeName>
        <fullName evidence="3">N-acetylmuramic acid 6-phosphate lyase</fullName>
    </alternativeName>
</protein>
<dbReference type="Pfam" id="PF22645">
    <property type="entry name" value="GKRP_SIS_N"/>
    <property type="match status" value="1"/>
</dbReference>
<dbReference type="PROSITE" id="PS01272">
    <property type="entry name" value="GCKR"/>
    <property type="match status" value="1"/>
</dbReference>
<keyword evidence="6" id="KW-1185">Reference proteome</keyword>
<evidence type="ECO:0000313" key="6">
    <source>
        <dbReference type="Proteomes" id="UP000321196"/>
    </source>
</evidence>
<evidence type="ECO:0000256" key="2">
    <source>
        <dbReference type="ARBA" id="ARBA00023277"/>
    </source>
</evidence>
<feature type="domain" description="SIS" evidence="4">
    <location>
        <begin position="72"/>
        <end position="233"/>
    </location>
</feature>
<feature type="active site" description="Proton donor" evidence="3">
    <location>
        <position position="100"/>
    </location>
</feature>
<comment type="pathway">
    <text evidence="3">Amino-sugar metabolism; N-acetylmuramate degradation.</text>
</comment>